<accession>A0A1E7FBM8</accession>
<evidence type="ECO:0000313" key="3">
    <source>
        <dbReference type="Proteomes" id="UP000095751"/>
    </source>
</evidence>
<keyword evidence="3" id="KW-1185">Reference proteome</keyword>
<evidence type="ECO:0000256" key="1">
    <source>
        <dbReference type="SAM" id="SignalP"/>
    </source>
</evidence>
<keyword evidence="1" id="KW-0732">Signal</keyword>
<organism evidence="2 3">
    <name type="scientific">Fragilariopsis cylindrus CCMP1102</name>
    <dbReference type="NCBI Taxonomy" id="635003"/>
    <lineage>
        <taxon>Eukaryota</taxon>
        <taxon>Sar</taxon>
        <taxon>Stramenopiles</taxon>
        <taxon>Ochrophyta</taxon>
        <taxon>Bacillariophyta</taxon>
        <taxon>Bacillariophyceae</taxon>
        <taxon>Bacillariophycidae</taxon>
        <taxon>Bacillariales</taxon>
        <taxon>Bacillariaceae</taxon>
        <taxon>Fragilariopsis</taxon>
    </lineage>
</organism>
<feature type="signal peptide" evidence="1">
    <location>
        <begin position="1"/>
        <end position="25"/>
    </location>
</feature>
<protein>
    <submittedName>
        <fullName evidence="2">Uncharacterized protein</fullName>
    </submittedName>
</protein>
<dbReference type="InParanoid" id="A0A1E7FBM8"/>
<dbReference type="KEGG" id="fcy:FRACYDRAFT_261751"/>
<dbReference type="OrthoDB" id="46593at2759"/>
<dbReference type="AlphaFoldDB" id="A0A1E7FBM8"/>
<dbReference type="Proteomes" id="UP000095751">
    <property type="component" value="Unassembled WGS sequence"/>
</dbReference>
<name>A0A1E7FBM8_9STRA</name>
<feature type="chain" id="PRO_5009192915" evidence="1">
    <location>
        <begin position="26"/>
        <end position="371"/>
    </location>
</feature>
<gene>
    <name evidence="2" type="ORF">FRACYDRAFT_261751</name>
</gene>
<evidence type="ECO:0000313" key="2">
    <source>
        <dbReference type="EMBL" id="OEU15567.1"/>
    </source>
</evidence>
<proteinExistence type="predicted"/>
<dbReference type="EMBL" id="KV784359">
    <property type="protein sequence ID" value="OEU15567.1"/>
    <property type="molecule type" value="Genomic_DNA"/>
</dbReference>
<reference evidence="2 3" key="1">
    <citation type="submission" date="2016-09" db="EMBL/GenBank/DDBJ databases">
        <title>Extensive genetic diversity and differential bi-allelic expression allows diatom success in the polar Southern Ocean.</title>
        <authorList>
            <consortium name="DOE Joint Genome Institute"/>
            <person name="Mock T."/>
            <person name="Otillar R.P."/>
            <person name="Strauss J."/>
            <person name="Dupont C."/>
            <person name="Frickenhaus S."/>
            <person name="Maumus F."/>
            <person name="Mcmullan M."/>
            <person name="Sanges R."/>
            <person name="Schmutz J."/>
            <person name="Toseland A."/>
            <person name="Valas R."/>
            <person name="Veluchamy A."/>
            <person name="Ward B.J."/>
            <person name="Allen A."/>
            <person name="Barry K."/>
            <person name="Falciatore A."/>
            <person name="Ferrante M."/>
            <person name="Fortunato A.E."/>
            <person name="Gloeckner G."/>
            <person name="Gruber A."/>
            <person name="Hipkin R."/>
            <person name="Janech M."/>
            <person name="Kroth P."/>
            <person name="Leese F."/>
            <person name="Lindquist E."/>
            <person name="Lyon B.R."/>
            <person name="Martin J."/>
            <person name="Mayer C."/>
            <person name="Parker M."/>
            <person name="Quesneville H."/>
            <person name="Raymond J."/>
            <person name="Uhlig C."/>
            <person name="Valentin K.U."/>
            <person name="Worden A.Z."/>
            <person name="Armbrust E.V."/>
            <person name="Bowler C."/>
            <person name="Green B."/>
            <person name="Moulton V."/>
            <person name="Van Oosterhout C."/>
            <person name="Grigoriev I."/>
        </authorList>
    </citation>
    <scope>NUCLEOTIDE SEQUENCE [LARGE SCALE GENOMIC DNA]</scope>
    <source>
        <strain evidence="2 3">CCMP1102</strain>
    </source>
</reference>
<sequence length="371" mass="40367">MNPTGVFFILTVSVLSLVHGPYCYALSFARNNKEQSISLRQQYRKSRNQVTSVQVQQNSSQDLEDVISSYDSIFSQAQDTELWLDLRRTAFHPKAAIDELETQLGRTIATTTSSSSSSSPPLVDRILLSEKVFQNLVDFNDPYLAAIPILYQSSKNDDIFSSSSKGLSTPFGCIISTPSDMAVPVEDLFGTIEMITDGKWLLLGKEEGKDNPDDHAESMRIESVGNFLDIVSSAAAPDAGMMWSSTTETNGLVLPKTDTQTTTLSGNENDTNIQQDDEPLTRTGGVAVTCSTKSAIIKLASTLQMMAKPGAKNSVTESGIIFESIVESSSPSLPSSSSTILPTAVVIPFALDLWEIGILMFGKEELFEEEE</sequence>